<evidence type="ECO:0000256" key="2">
    <source>
        <dbReference type="ARBA" id="ARBA00038332"/>
    </source>
</evidence>
<feature type="repeat" description="HEAT" evidence="3">
    <location>
        <begin position="205"/>
        <end position="243"/>
    </location>
</feature>
<dbReference type="InterPro" id="IPR051023">
    <property type="entry name" value="PP2A_Regulatory_Subunit_A"/>
</dbReference>
<dbReference type="PROSITE" id="PS50077">
    <property type="entry name" value="HEAT_REPEAT"/>
    <property type="match status" value="5"/>
</dbReference>
<evidence type="ECO:0000256" key="4">
    <source>
        <dbReference type="SAM" id="MobiDB-lite"/>
    </source>
</evidence>
<dbReference type="AlphaFoldDB" id="A0AAW1IVW9"/>
<accession>A0AAW1IVW9</accession>
<feature type="repeat" description="HEAT" evidence="3">
    <location>
        <begin position="283"/>
        <end position="321"/>
    </location>
</feature>
<evidence type="ECO:0000259" key="5">
    <source>
        <dbReference type="Pfam" id="PF22646"/>
    </source>
</evidence>
<comment type="similarity">
    <text evidence="2">Belongs to the phosphatase 2A regulatory subunit A family.</text>
</comment>
<dbReference type="GO" id="GO:0005634">
    <property type="term" value="C:nucleus"/>
    <property type="evidence" value="ECO:0007669"/>
    <property type="project" value="TreeGrafter"/>
</dbReference>
<feature type="repeat" description="HEAT" evidence="3">
    <location>
        <begin position="89"/>
        <end position="127"/>
    </location>
</feature>
<dbReference type="Gene3D" id="1.25.10.10">
    <property type="entry name" value="Leucine-rich Repeat Variant"/>
    <property type="match status" value="1"/>
</dbReference>
<evidence type="ECO:0000256" key="1">
    <source>
        <dbReference type="ARBA" id="ARBA00022737"/>
    </source>
</evidence>
<dbReference type="InterPro" id="IPR016024">
    <property type="entry name" value="ARM-type_fold"/>
</dbReference>
<keyword evidence="1" id="KW-0677">Repeat</keyword>
<feature type="repeat" description="HEAT" evidence="3">
    <location>
        <begin position="376"/>
        <end position="414"/>
    </location>
</feature>
<organism evidence="6 7">
    <name type="scientific">Popillia japonica</name>
    <name type="common">Japanese beetle</name>
    <dbReference type="NCBI Taxonomy" id="7064"/>
    <lineage>
        <taxon>Eukaryota</taxon>
        <taxon>Metazoa</taxon>
        <taxon>Ecdysozoa</taxon>
        <taxon>Arthropoda</taxon>
        <taxon>Hexapoda</taxon>
        <taxon>Insecta</taxon>
        <taxon>Pterygota</taxon>
        <taxon>Neoptera</taxon>
        <taxon>Endopterygota</taxon>
        <taxon>Coleoptera</taxon>
        <taxon>Polyphaga</taxon>
        <taxon>Scarabaeiformia</taxon>
        <taxon>Scarabaeidae</taxon>
        <taxon>Rutelinae</taxon>
        <taxon>Popillia</taxon>
    </lineage>
</organism>
<dbReference type="PANTHER" id="PTHR10648">
    <property type="entry name" value="SERINE/THREONINE-PROTEIN PHOSPHATASE PP2A 65 KDA REGULATORY SUBUNIT"/>
    <property type="match status" value="1"/>
</dbReference>
<dbReference type="PANTHER" id="PTHR10648:SF4">
    <property type="entry name" value="PROTEIN PHOSPHATASE 2 (FORMERLY 2A), REGULATORY SUBUNIT A, BETA ISOFORM-RELATED"/>
    <property type="match status" value="1"/>
</dbReference>
<dbReference type="Proteomes" id="UP001458880">
    <property type="component" value="Unassembled WGS sequence"/>
</dbReference>
<protein>
    <recommendedName>
        <fullName evidence="5">Phosphatase PP2A regulatory subunit A/Splicing factor 3B subunit 1-like HEAT repeat domain-containing protein</fullName>
    </recommendedName>
</protein>
<dbReference type="Pfam" id="PF22646">
    <property type="entry name" value="PPP2R1A-like_HEAT"/>
    <property type="match status" value="1"/>
</dbReference>
<keyword evidence="7" id="KW-1185">Reference proteome</keyword>
<evidence type="ECO:0000256" key="3">
    <source>
        <dbReference type="PROSITE-ProRule" id="PRU00103"/>
    </source>
</evidence>
<proteinExistence type="inferred from homology"/>
<dbReference type="GO" id="GO:0005829">
    <property type="term" value="C:cytosol"/>
    <property type="evidence" value="ECO:0007669"/>
    <property type="project" value="TreeGrafter"/>
</dbReference>
<evidence type="ECO:0000313" key="6">
    <source>
        <dbReference type="EMBL" id="KAK9694260.1"/>
    </source>
</evidence>
<dbReference type="GO" id="GO:0019888">
    <property type="term" value="F:protein phosphatase regulator activity"/>
    <property type="evidence" value="ECO:0007669"/>
    <property type="project" value="TreeGrafter"/>
</dbReference>
<feature type="domain" description="Phosphatase PP2A regulatory subunit A/Splicing factor 3B subunit 1-like HEAT repeat" evidence="5">
    <location>
        <begin position="276"/>
        <end position="368"/>
    </location>
</feature>
<sequence length="829" mass="94297">MTNECTDPIDLFRTEAYHDDIQIQLRAVKKLPTLAVALDVERTRHELIPTLEDFLDVIYFNNDEVLLVLAEQLGKFVPFIGGVDYAFILLPMLEKLAATDDTCTRDKAVESLQHIASLMSGDQLEEHFLKIIQRMSEAEWFTSKCSAAGLISICYAKLSDEGKRNIRQLFLSLLENESPMVKREAAKYFSDIIKVVEVQYLKEEFVPSFKKLSKDDQDSVRLLAVNVAVALASRLSPPEIEEHILDTLNSLCADFSWRVRYQFANEINSIQTAVGPTITRKSIVPLYQILVRDSEANIREISARNIVQFCEILQKSYLETNNSAKPDDLDPVIKDEILPLIKELDKDVVEDVQDGLYSVIISLSSLLGETNTKDFLLPLITSSIENDSSKVKESIVTNLNNIICVIGIEELSGTVQKLMSDLVKTSIWRTRRNLIVTLSHIARHSKKDYFDQHLKSLYIDLLNDRIYGVRKVATLILPVLVKYFGMNWAKANMIQTYLEFSNKISYLLRMICLFGIDELISPSLEKRNSDYVYLDLLRDKDDANSSKIINRIKNLNEVLAVQLQEEWVGIVLAFIEDEDYFNEDIKVYAEETLDAFTRCGDLVIGSITNEEMSKRDVEETYLEGLLFLILAYFLDKIHILAQDPVVNIRMRAASTLQKIYNFNNVLRKELDEPWVAKLINVTSDNDRRSLMEECRSELLEAVNLKNKLTDVNKMDVNLDKIEDVVANSPTPMEVDPPVETLDNQISEEGKSPELAAQEQEAKIEAVEKLEPQSMESRETAKALEETEEMLNVAKSEPKVEAVASEQVVQTNSDERVSEMEGGKMDELPA</sequence>
<feature type="compositionally biased region" description="Basic and acidic residues" evidence="4">
    <location>
        <begin position="812"/>
        <end position="829"/>
    </location>
</feature>
<dbReference type="InterPro" id="IPR011989">
    <property type="entry name" value="ARM-like"/>
</dbReference>
<feature type="region of interest" description="Disordered" evidence="4">
    <location>
        <begin position="794"/>
        <end position="829"/>
    </location>
</feature>
<evidence type="ECO:0000313" key="7">
    <source>
        <dbReference type="Proteomes" id="UP001458880"/>
    </source>
</evidence>
<dbReference type="SUPFAM" id="SSF48371">
    <property type="entry name" value="ARM repeat"/>
    <property type="match status" value="1"/>
</dbReference>
<dbReference type="GO" id="GO:0000159">
    <property type="term" value="C:protein phosphatase type 2A complex"/>
    <property type="evidence" value="ECO:0007669"/>
    <property type="project" value="TreeGrafter"/>
</dbReference>
<gene>
    <name evidence="6" type="ORF">QE152_g33659</name>
</gene>
<comment type="caution">
    <text evidence="6">The sequence shown here is derived from an EMBL/GenBank/DDBJ whole genome shotgun (WGS) entry which is preliminary data.</text>
</comment>
<feature type="repeat" description="HEAT" evidence="3">
    <location>
        <begin position="337"/>
        <end position="375"/>
    </location>
</feature>
<dbReference type="InterPro" id="IPR054573">
    <property type="entry name" value="PP2A/SF3B1-like_HEAT"/>
</dbReference>
<dbReference type="EMBL" id="JASPKY010000517">
    <property type="protein sequence ID" value="KAK9694260.1"/>
    <property type="molecule type" value="Genomic_DNA"/>
</dbReference>
<name>A0AAW1IVW9_POPJA</name>
<dbReference type="InterPro" id="IPR021133">
    <property type="entry name" value="HEAT_type_2"/>
</dbReference>
<reference evidence="6 7" key="1">
    <citation type="journal article" date="2024" name="BMC Genomics">
        <title>De novo assembly and annotation of Popillia japonica's genome with initial clues to its potential as an invasive pest.</title>
        <authorList>
            <person name="Cucini C."/>
            <person name="Boschi S."/>
            <person name="Funari R."/>
            <person name="Cardaioli E."/>
            <person name="Iannotti N."/>
            <person name="Marturano G."/>
            <person name="Paoli F."/>
            <person name="Bruttini M."/>
            <person name="Carapelli A."/>
            <person name="Frati F."/>
            <person name="Nardi F."/>
        </authorList>
    </citation>
    <scope>NUCLEOTIDE SEQUENCE [LARGE SCALE GENOMIC DNA]</scope>
    <source>
        <strain evidence="6">DMR45628</strain>
    </source>
</reference>